<name>A0ABR0XGG8_REHGL</name>
<dbReference type="SUPFAM" id="SSF50978">
    <property type="entry name" value="WD40 repeat-like"/>
    <property type="match status" value="2"/>
</dbReference>
<organism evidence="4 5">
    <name type="scientific">Rehmannia glutinosa</name>
    <name type="common">Chinese foxglove</name>
    <dbReference type="NCBI Taxonomy" id="99300"/>
    <lineage>
        <taxon>Eukaryota</taxon>
        <taxon>Viridiplantae</taxon>
        <taxon>Streptophyta</taxon>
        <taxon>Embryophyta</taxon>
        <taxon>Tracheophyta</taxon>
        <taxon>Spermatophyta</taxon>
        <taxon>Magnoliopsida</taxon>
        <taxon>eudicotyledons</taxon>
        <taxon>Gunneridae</taxon>
        <taxon>Pentapetalae</taxon>
        <taxon>asterids</taxon>
        <taxon>lamiids</taxon>
        <taxon>Lamiales</taxon>
        <taxon>Orobanchaceae</taxon>
        <taxon>Rehmannieae</taxon>
        <taxon>Rehmannia</taxon>
    </lineage>
</organism>
<dbReference type="Pfam" id="PF00400">
    <property type="entry name" value="WD40"/>
    <property type="match status" value="1"/>
</dbReference>
<gene>
    <name evidence="4" type="ORF">DH2020_005583</name>
</gene>
<dbReference type="InterPro" id="IPR036322">
    <property type="entry name" value="WD40_repeat_dom_sf"/>
</dbReference>
<dbReference type="EMBL" id="JABTTQ020000004">
    <property type="protein sequence ID" value="KAK6158269.1"/>
    <property type="molecule type" value="Genomic_DNA"/>
</dbReference>
<dbReference type="Gene3D" id="2.130.10.10">
    <property type="entry name" value="YVTN repeat-like/Quinoprotein amine dehydrogenase"/>
    <property type="match status" value="2"/>
</dbReference>
<evidence type="ECO:0000313" key="4">
    <source>
        <dbReference type="EMBL" id="KAK6158269.1"/>
    </source>
</evidence>
<dbReference type="PANTHER" id="PTHR44099">
    <property type="entry name" value="RABCONNECTIN-3B, ISOFORM A"/>
    <property type="match status" value="1"/>
</dbReference>
<protein>
    <recommendedName>
        <fullName evidence="6">Transducin/WD40 repeat-like superfamily protein</fullName>
    </recommendedName>
</protein>
<keyword evidence="5" id="KW-1185">Reference proteome</keyword>
<evidence type="ECO:0000313" key="5">
    <source>
        <dbReference type="Proteomes" id="UP001318860"/>
    </source>
</evidence>
<keyword evidence="2" id="KW-0677">Repeat</keyword>
<evidence type="ECO:0008006" key="6">
    <source>
        <dbReference type="Google" id="ProtNLM"/>
    </source>
</evidence>
<dbReference type="PANTHER" id="PTHR44099:SF4">
    <property type="entry name" value="RABCONNECTIN-3B, ISOFORM A"/>
    <property type="match status" value="1"/>
</dbReference>
<dbReference type="Proteomes" id="UP001318860">
    <property type="component" value="Unassembled WGS sequence"/>
</dbReference>
<dbReference type="InterPro" id="IPR015943">
    <property type="entry name" value="WD40/YVTN_repeat-like_dom_sf"/>
</dbReference>
<sequence length="1299" mass="142396">MKCKSLACIWSGSPPVHRVTAVAVLHEPPTLYTGGSDGSIIWWNLISSSGKTEMKPVAMLCGHAAPIADLGICFPIEASENGKLTNLSSLPSYPDSINCSALISACSDGVLCVWSRVSGHCRRRRKLPPWAGSPFMIRPLPNNIRYVCVTCCFVNQEHQLLNLVDGNESSVDRELQNPNPLKCTVVIIDSFTLTIVQTVFHGNVSIGPLKSMTVVLPSDDMEKQSVIIIDSFGKVLHLPIVKDPNQKGENVPVVPKDFSISEVMDWADDSKEKGSLVAAANCGYILALVHRTYCTLRRADNGNVFGQDIILSSIFQFDSLSVIPAVVHPFDMRLSFSFIPLDKYLLRVESICFPVKEHMLWRPHVSMWLLPQKNGNYGKLHLECEMIGKMTQLKSSASSVVDTYVTDQGGQLVSSSMVISENHLAPYAIVYGFFSGDIEIVKFHMFFTALGSLMESPPQETDSQGQKHHLSGHKGAVLCLASHQMVSSSGGCSLNHVLLSGSMDCTVRVWDLDSGNPITVLHQHTLRVERLFPGHMYFPAKVLWDGVRNYIACLCPNRSEKADALDVLYIWDVKTGARERVLRGAAAHSMFDHFLKSINESSLSGIGNLINGNTSASSLVFPVIEPTKFPQSQSKVLGKGISPRIPTESKIEPNAPESLHALKGTGAKSVLFQSDKHPIKSSCPFPGLSTLCFDLNSLMSLCSVNEFVEDGSHIGEQSYVKEAGTSSPKYDAYQRTNAPLKELGRRCLALIILSFLHLWNVDNELDNLLVTDMKLKRPDSFIVSSGILGDRGSMTLTFPGSSSTLELWRSSSEYSALRSLTMVSLAQHLISLSHSCSSASSALAAFLYEICRENFRYKTSSAPALGRVGNNIMVGIIRCARLDFLCWGTTQDAMTSQIIVAAALAVWYPSLIKQRLAMVVVHPLVKLVMAMNEKYSAAAAEILAEGMESTWKACIGSEIPRLIGDIFFQVECVSGTSAKSYSQNSAASLNIRETLVGILLPSLAMADIPGYLHVIESQIWSTASDSPVHVVALTTLIRVVRGSPRNLAPYLDKAVIFILQTMDPGNLTMRRSCLQSSMAALKEVVRVFPMIALNDTSTRLAVGDAIGEINNAIIRVYDMQSMSKIKVLDASGPPGLPNLLGGTLEKAITTAISALSFSPDGEGLVAFSENGLMIRWWSLGSVWWEKLSRNLVPVQCTKVIFVPPWEGFSPNSTRSSIMASVLRDDGQANSPGNNKASTEMDRLKLLIHNLDLSYRLEWVGERKVKLSQHSHELGTFQLFVFDRNLEALSINNFQNLDRN</sequence>
<dbReference type="InterPro" id="IPR019775">
    <property type="entry name" value="WD40_repeat_CS"/>
</dbReference>
<dbReference type="PROSITE" id="PS50082">
    <property type="entry name" value="WD_REPEATS_2"/>
    <property type="match status" value="1"/>
</dbReference>
<evidence type="ECO:0000256" key="2">
    <source>
        <dbReference type="ARBA" id="ARBA00022737"/>
    </source>
</evidence>
<dbReference type="SMART" id="SM00320">
    <property type="entry name" value="WD40"/>
    <property type="match status" value="5"/>
</dbReference>
<evidence type="ECO:0000256" key="1">
    <source>
        <dbReference type="ARBA" id="ARBA00022574"/>
    </source>
</evidence>
<dbReference type="InterPro" id="IPR001680">
    <property type="entry name" value="WD40_rpt"/>
</dbReference>
<keyword evidence="1 3" id="KW-0853">WD repeat</keyword>
<accession>A0ABR0XGG8</accession>
<evidence type="ECO:0000256" key="3">
    <source>
        <dbReference type="PROSITE-ProRule" id="PRU00221"/>
    </source>
</evidence>
<dbReference type="PROSITE" id="PS00678">
    <property type="entry name" value="WD_REPEATS_1"/>
    <property type="match status" value="1"/>
</dbReference>
<comment type="caution">
    <text evidence="4">The sequence shown here is derived from an EMBL/GenBank/DDBJ whole genome shotgun (WGS) entry which is preliminary data.</text>
</comment>
<reference evidence="4 5" key="1">
    <citation type="journal article" date="2021" name="Comput. Struct. Biotechnol. J.">
        <title>De novo genome assembly of the potent medicinal plant Rehmannia glutinosa using nanopore technology.</title>
        <authorList>
            <person name="Ma L."/>
            <person name="Dong C."/>
            <person name="Song C."/>
            <person name="Wang X."/>
            <person name="Zheng X."/>
            <person name="Niu Y."/>
            <person name="Chen S."/>
            <person name="Feng W."/>
        </authorList>
    </citation>
    <scope>NUCLEOTIDE SEQUENCE [LARGE SCALE GENOMIC DNA]</scope>
    <source>
        <strain evidence="4">DH-2019</strain>
    </source>
</reference>
<proteinExistence type="predicted"/>
<dbReference type="InterPro" id="IPR049916">
    <property type="entry name" value="WDR72-like"/>
</dbReference>
<feature type="repeat" description="WD" evidence="3">
    <location>
        <begin position="498"/>
        <end position="520"/>
    </location>
</feature>